<dbReference type="GO" id="GO:0030170">
    <property type="term" value="F:pyridoxal phosphate binding"/>
    <property type="evidence" value="ECO:0007669"/>
    <property type="project" value="InterPro"/>
</dbReference>
<comment type="similarity">
    <text evidence="1">In the C-terminal section; belongs to the class-I pyridoxal-phosphate-dependent aminotransferase family.</text>
</comment>
<evidence type="ECO:0000313" key="8">
    <source>
        <dbReference type="Proteomes" id="UP000323824"/>
    </source>
</evidence>
<dbReference type="Gene3D" id="3.40.640.10">
    <property type="entry name" value="Type I PLP-dependent aspartate aminotransferase-like (Major domain)"/>
    <property type="match status" value="1"/>
</dbReference>
<keyword evidence="7" id="KW-0032">Aminotransferase</keyword>
<keyword evidence="4" id="KW-0238">DNA-binding</keyword>
<dbReference type="GO" id="GO:0003700">
    <property type="term" value="F:DNA-binding transcription factor activity"/>
    <property type="evidence" value="ECO:0007669"/>
    <property type="project" value="InterPro"/>
</dbReference>
<feature type="domain" description="HTH gntR-type" evidence="6">
    <location>
        <begin position="13"/>
        <end position="81"/>
    </location>
</feature>
<organism evidence="7 8">
    <name type="scientific">Thiospirochaeta perfilievii</name>
    <dbReference type="NCBI Taxonomy" id="252967"/>
    <lineage>
        <taxon>Bacteria</taxon>
        <taxon>Pseudomonadati</taxon>
        <taxon>Spirochaetota</taxon>
        <taxon>Spirochaetia</taxon>
        <taxon>Spirochaetales</taxon>
        <taxon>Spirochaetaceae</taxon>
        <taxon>Thiospirochaeta</taxon>
    </lineage>
</organism>
<dbReference type="InterPro" id="IPR015421">
    <property type="entry name" value="PyrdxlP-dep_Trfase_major"/>
</dbReference>
<dbReference type="SUPFAM" id="SSF46785">
    <property type="entry name" value="Winged helix' DNA-binding domain"/>
    <property type="match status" value="1"/>
</dbReference>
<dbReference type="PANTHER" id="PTHR46577:SF1">
    <property type="entry name" value="HTH-TYPE TRANSCRIPTIONAL REGULATORY PROTEIN GABR"/>
    <property type="match status" value="1"/>
</dbReference>
<dbReference type="RefSeq" id="WP_149566899.1">
    <property type="nucleotide sequence ID" value="NZ_CP035807.1"/>
</dbReference>
<name>A0A5C1Q841_9SPIO</name>
<reference evidence="7 8" key="1">
    <citation type="submission" date="2019-02" db="EMBL/GenBank/DDBJ databases">
        <authorList>
            <person name="Fomenkov A."/>
            <person name="Dubinina G."/>
            <person name="Grabovich M."/>
            <person name="Vincze T."/>
            <person name="Roberts R.J."/>
        </authorList>
    </citation>
    <scope>NUCLEOTIDE SEQUENCE [LARGE SCALE GENOMIC DNA]</scope>
    <source>
        <strain evidence="7 8">P</strain>
    </source>
</reference>
<dbReference type="OrthoDB" id="9802328at2"/>
<dbReference type="KEGG" id="sper:EW093_02640"/>
<protein>
    <submittedName>
        <fullName evidence="7">PLP-dependent aminotransferase family protein</fullName>
    </submittedName>
</protein>
<dbReference type="Pfam" id="PF00392">
    <property type="entry name" value="GntR"/>
    <property type="match status" value="1"/>
</dbReference>
<dbReference type="GO" id="GO:0003677">
    <property type="term" value="F:DNA binding"/>
    <property type="evidence" value="ECO:0007669"/>
    <property type="project" value="UniProtKB-KW"/>
</dbReference>
<dbReference type="InterPro" id="IPR000524">
    <property type="entry name" value="Tscrpt_reg_HTH_GntR"/>
</dbReference>
<dbReference type="Gene3D" id="1.10.10.10">
    <property type="entry name" value="Winged helix-like DNA-binding domain superfamily/Winged helix DNA-binding domain"/>
    <property type="match status" value="1"/>
</dbReference>
<dbReference type="Gene3D" id="3.90.1150.10">
    <property type="entry name" value="Aspartate Aminotransferase, domain 1"/>
    <property type="match status" value="1"/>
</dbReference>
<evidence type="ECO:0000256" key="3">
    <source>
        <dbReference type="ARBA" id="ARBA00023015"/>
    </source>
</evidence>
<dbReference type="Pfam" id="PF00155">
    <property type="entry name" value="Aminotran_1_2"/>
    <property type="match status" value="1"/>
</dbReference>
<evidence type="ECO:0000256" key="5">
    <source>
        <dbReference type="ARBA" id="ARBA00023163"/>
    </source>
</evidence>
<evidence type="ECO:0000259" key="6">
    <source>
        <dbReference type="PROSITE" id="PS50949"/>
    </source>
</evidence>
<keyword evidence="5" id="KW-0804">Transcription</keyword>
<dbReference type="Proteomes" id="UP000323824">
    <property type="component" value="Chromosome"/>
</dbReference>
<evidence type="ECO:0000256" key="1">
    <source>
        <dbReference type="ARBA" id="ARBA00005384"/>
    </source>
</evidence>
<evidence type="ECO:0000313" key="7">
    <source>
        <dbReference type="EMBL" id="QEN03641.1"/>
    </source>
</evidence>
<dbReference type="SUPFAM" id="SSF53383">
    <property type="entry name" value="PLP-dependent transferases"/>
    <property type="match status" value="1"/>
</dbReference>
<dbReference type="PANTHER" id="PTHR46577">
    <property type="entry name" value="HTH-TYPE TRANSCRIPTIONAL REGULATORY PROTEIN GABR"/>
    <property type="match status" value="1"/>
</dbReference>
<keyword evidence="7" id="KW-0808">Transferase</keyword>
<dbReference type="InterPro" id="IPR015422">
    <property type="entry name" value="PyrdxlP-dep_Trfase_small"/>
</dbReference>
<dbReference type="GO" id="GO:0008483">
    <property type="term" value="F:transaminase activity"/>
    <property type="evidence" value="ECO:0007669"/>
    <property type="project" value="UniProtKB-KW"/>
</dbReference>
<proteinExistence type="inferred from homology"/>
<dbReference type="InterPro" id="IPR004839">
    <property type="entry name" value="Aminotransferase_I/II_large"/>
</dbReference>
<keyword evidence="3" id="KW-0805">Transcription regulation</keyword>
<keyword evidence="2" id="KW-0663">Pyridoxal phosphate</keyword>
<dbReference type="InterPro" id="IPR036388">
    <property type="entry name" value="WH-like_DNA-bd_sf"/>
</dbReference>
<dbReference type="SMART" id="SM00345">
    <property type="entry name" value="HTH_GNTR"/>
    <property type="match status" value="1"/>
</dbReference>
<sequence>MDLKDIKLEKNGEHLYIQLFNELKKLITNQTIKDKTKLPPIRDFATSLNVNSVTIINAYKLLEKDGLIYKKVGSGSFVSYNKNSIDIGYMDFSGKDSNIDSFPLKEISGSIVKILEDDGVNAFKYEDPDGYLPLKEALANYFKFYNITTRAELIQIVSGGQQAIDIVSKALLDFGDTVITEQPTYHGAVKSFLSREARIISIDIQKNGLDIDALISKIEVRKPSFIYIMPYNQKPTGVTYSYENRVQLLEIAHKYGFYILEDDLGSELEFDLNNRSLKSLDKYDRVIYIKSFTPLFMPGLRLGCIIPPEKIFNKFLNIKTSTDISTPGLIQRAFTNYLNNNNWNEYYKTLSINIRSKSLLIKDILMSDFKDLISFDSELNSPHFWIKLLKGDSRRLRDICIIYGIDITPGETIGVDYSNYFLLNTKSIPKENIEPGLIILKKAINLLYLEY</sequence>
<dbReference type="CDD" id="cd07377">
    <property type="entry name" value="WHTH_GntR"/>
    <property type="match status" value="1"/>
</dbReference>
<dbReference type="PROSITE" id="PS50949">
    <property type="entry name" value="HTH_GNTR"/>
    <property type="match status" value="1"/>
</dbReference>
<gene>
    <name evidence="7" type="ORF">EW093_02640</name>
</gene>
<dbReference type="InterPro" id="IPR015424">
    <property type="entry name" value="PyrdxlP-dep_Trfase"/>
</dbReference>
<dbReference type="EMBL" id="CP035807">
    <property type="protein sequence ID" value="QEN03641.1"/>
    <property type="molecule type" value="Genomic_DNA"/>
</dbReference>
<accession>A0A5C1Q841</accession>
<reference evidence="7 8" key="2">
    <citation type="submission" date="2019-09" db="EMBL/GenBank/DDBJ databases">
        <title>Complete Genome Sequence and Methylome Analysis of free living Spirochaetas.</title>
        <authorList>
            <person name="Leshcheva N."/>
            <person name="Mikheeva N."/>
        </authorList>
    </citation>
    <scope>NUCLEOTIDE SEQUENCE [LARGE SCALE GENOMIC DNA]</scope>
    <source>
        <strain evidence="7 8">P</strain>
    </source>
</reference>
<evidence type="ECO:0000256" key="4">
    <source>
        <dbReference type="ARBA" id="ARBA00023125"/>
    </source>
</evidence>
<dbReference type="AlphaFoldDB" id="A0A5C1Q841"/>
<dbReference type="InterPro" id="IPR036390">
    <property type="entry name" value="WH_DNA-bd_sf"/>
</dbReference>
<dbReference type="CDD" id="cd00609">
    <property type="entry name" value="AAT_like"/>
    <property type="match status" value="1"/>
</dbReference>
<keyword evidence="8" id="KW-1185">Reference proteome</keyword>
<evidence type="ECO:0000256" key="2">
    <source>
        <dbReference type="ARBA" id="ARBA00022898"/>
    </source>
</evidence>
<dbReference type="InterPro" id="IPR051446">
    <property type="entry name" value="HTH_trans_reg/aminotransferase"/>
</dbReference>